<evidence type="ECO:0008006" key="5">
    <source>
        <dbReference type="Google" id="ProtNLM"/>
    </source>
</evidence>
<dbReference type="PANTHER" id="PTHR43581:SF4">
    <property type="entry name" value="ATP_GTP PHOSPHATASE"/>
    <property type="match status" value="1"/>
</dbReference>
<dbReference type="AlphaFoldDB" id="A0A2R6A6S2"/>
<comment type="caution">
    <text evidence="3">The sequence shown here is derived from an EMBL/GenBank/DDBJ whole genome shotgun (WGS) entry which is preliminary data.</text>
</comment>
<feature type="domain" description="Endonuclease GajA/Old nuclease/RecF-like AAA" evidence="1">
    <location>
        <begin position="6"/>
        <end position="50"/>
    </location>
</feature>
<evidence type="ECO:0000259" key="2">
    <source>
        <dbReference type="Pfam" id="PF13304"/>
    </source>
</evidence>
<dbReference type="InterPro" id="IPR027417">
    <property type="entry name" value="P-loop_NTPase"/>
</dbReference>
<dbReference type="Pfam" id="PF13175">
    <property type="entry name" value="AAA_15"/>
    <property type="match status" value="1"/>
</dbReference>
<feature type="domain" description="ATPase AAA-type core" evidence="2">
    <location>
        <begin position="191"/>
        <end position="290"/>
    </location>
</feature>
<dbReference type="EMBL" id="NEXE01000390">
    <property type="protein sequence ID" value="PSN82074.1"/>
    <property type="molecule type" value="Genomic_DNA"/>
</dbReference>
<evidence type="ECO:0000313" key="4">
    <source>
        <dbReference type="Proteomes" id="UP000240322"/>
    </source>
</evidence>
<dbReference type="Pfam" id="PF13304">
    <property type="entry name" value="AAA_21"/>
    <property type="match status" value="1"/>
</dbReference>
<dbReference type="InterPro" id="IPR003959">
    <property type="entry name" value="ATPase_AAA_core"/>
</dbReference>
<proteinExistence type="predicted"/>
<dbReference type="PANTHER" id="PTHR43581">
    <property type="entry name" value="ATP/GTP PHOSPHATASE"/>
    <property type="match status" value="1"/>
</dbReference>
<name>A0A2R6A6S2_9ARCH</name>
<evidence type="ECO:0000259" key="1">
    <source>
        <dbReference type="Pfam" id="PF13175"/>
    </source>
</evidence>
<sequence>MPFVRGLEINGFRGIKHSEGSIPLKKFNVIVGRNNSGKSSFLRALLLFPDPILQASSYSDLFLTHGSVWEGMVYRYRGKCVLKYATDLGELTFTLEYFGANTTAGAKAEFSFGGVERQEINLSPPQQTVFLKPLTYSTYEDRKYLKRLFKEMDPQQAALSHTLYVAEPSESLLLNSWPELELRNFHVEIAREVSKCVSDSFTELSIRMNEVVLRKMSDGVPFYVRFSDQGKGVQFLVYSMALIKLNSPTLVLWDDFGSYMNPSLVKQILEYLAKSSFQVVLTTHSIDVILELVEVEPEDSQLLQFEKDGRDVLHHRTLCLDEIKDLLDSNQDPRKLATAVGI</sequence>
<reference evidence="3 4" key="1">
    <citation type="submission" date="2017-04" db="EMBL/GenBank/DDBJ databases">
        <title>Novel microbial lineages endemic to geothermal iron-oxide mats fill important gaps in the evolutionary history of Archaea.</title>
        <authorList>
            <person name="Jay Z.J."/>
            <person name="Beam J.P."/>
            <person name="Dlakic M."/>
            <person name="Rusch D.B."/>
            <person name="Kozubal M.A."/>
            <person name="Inskeep W.P."/>
        </authorList>
    </citation>
    <scope>NUCLEOTIDE SEQUENCE [LARGE SCALE GENOMIC DNA]</scope>
    <source>
        <strain evidence="3">OSP_D</strain>
    </source>
</reference>
<evidence type="ECO:0000313" key="3">
    <source>
        <dbReference type="EMBL" id="PSN82074.1"/>
    </source>
</evidence>
<dbReference type="InterPro" id="IPR051396">
    <property type="entry name" value="Bact_Antivir_Def_Nuclease"/>
</dbReference>
<accession>A0A2R6A6S2</accession>
<dbReference type="InterPro" id="IPR041685">
    <property type="entry name" value="AAA_GajA/Old/RecF-like"/>
</dbReference>
<dbReference type="Gene3D" id="3.40.50.300">
    <property type="entry name" value="P-loop containing nucleotide triphosphate hydrolases"/>
    <property type="match status" value="2"/>
</dbReference>
<dbReference type="SUPFAM" id="SSF52540">
    <property type="entry name" value="P-loop containing nucleoside triphosphate hydrolases"/>
    <property type="match status" value="1"/>
</dbReference>
<organism evidence="3 4">
    <name type="scientific">Candidatus Marsarchaeota G2 archaeon OSP_D</name>
    <dbReference type="NCBI Taxonomy" id="1978157"/>
    <lineage>
        <taxon>Archaea</taxon>
        <taxon>Candidatus Marsarchaeota</taxon>
        <taxon>Candidatus Marsarchaeota group 2</taxon>
    </lineage>
</organism>
<dbReference type="Proteomes" id="UP000240322">
    <property type="component" value="Unassembled WGS sequence"/>
</dbReference>
<protein>
    <recommendedName>
        <fullName evidence="5">ATPase AAA-type core domain-containing protein</fullName>
    </recommendedName>
</protein>
<dbReference type="GO" id="GO:0016887">
    <property type="term" value="F:ATP hydrolysis activity"/>
    <property type="evidence" value="ECO:0007669"/>
    <property type="project" value="InterPro"/>
</dbReference>
<dbReference type="GO" id="GO:0005524">
    <property type="term" value="F:ATP binding"/>
    <property type="evidence" value="ECO:0007669"/>
    <property type="project" value="InterPro"/>
</dbReference>
<gene>
    <name evidence="3" type="ORF">B9Q03_14645</name>
</gene>